<reference evidence="6" key="1">
    <citation type="journal article" date="2002" name="Science">
        <title>The draft genome of Ciona intestinalis: insights into chordate and vertebrate origins.</title>
        <authorList>
            <person name="Dehal P."/>
            <person name="Satou Y."/>
            <person name="Campbell R.K."/>
            <person name="Chapman J."/>
            <person name="Degnan B."/>
            <person name="De Tomaso A."/>
            <person name="Davidson B."/>
            <person name="Di Gregorio A."/>
            <person name="Gelpke M."/>
            <person name="Goodstein D.M."/>
            <person name="Harafuji N."/>
            <person name="Hastings K.E."/>
            <person name="Ho I."/>
            <person name="Hotta K."/>
            <person name="Huang W."/>
            <person name="Kawashima T."/>
            <person name="Lemaire P."/>
            <person name="Martinez D."/>
            <person name="Meinertzhagen I.A."/>
            <person name="Necula S."/>
            <person name="Nonaka M."/>
            <person name="Putnam N."/>
            <person name="Rash S."/>
            <person name="Saiga H."/>
            <person name="Satake M."/>
            <person name="Terry A."/>
            <person name="Yamada L."/>
            <person name="Wang H.G."/>
            <person name="Awazu S."/>
            <person name="Azumi K."/>
            <person name="Boore J."/>
            <person name="Branno M."/>
            <person name="Chin-Bow S."/>
            <person name="DeSantis R."/>
            <person name="Doyle S."/>
            <person name="Francino P."/>
            <person name="Keys D.N."/>
            <person name="Haga S."/>
            <person name="Hayashi H."/>
            <person name="Hino K."/>
            <person name="Imai K.S."/>
            <person name="Inaba K."/>
            <person name="Kano S."/>
            <person name="Kobayashi K."/>
            <person name="Kobayashi M."/>
            <person name="Lee B.I."/>
            <person name="Makabe K.W."/>
            <person name="Manohar C."/>
            <person name="Matassi G."/>
            <person name="Medina M."/>
            <person name="Mochizuki Y."/>
            <person name="Mount S."/>
            <person name="Morishita T."/>
            <person name="Miura S."/>
            <person name="Nakayama A."/>
            <person name="Nishizaka S."/>
            <person name="Nomoto H."/>
            <person name="Ohta F."/>
            <person name="Oishi K."/>
            <person name="Rigoutsos I."/>
            <person name="Sano M."/>
            <person name="Sasaki A."/>
            <person name="Sasakura Y."/>
            <person name="Shoguchi E."/>
            <person name="Shin-i T."/>
            <person name="Spagnuolo A."/>
            <person name="Stainier D."/>
            <person name="Suzuki M.M."/>
            <person name="Tassy O."/>
            <person name="Takatori N."/>
            <person name="Tokuoka M."/>
            <person name="Yagi K."/>
            <person name="Yoshizaki F."/>
            <person name="Wada S."/>
            <person name="Zhang C."/>
            <person name="Hyatt P.D."/>
            <person name="Larimer F."/>
            <person name="Detter C."/>
            <person name="Doggett N."/>
            <person name="Glavina T."/>
            <person name="Hawkins T."/>
            <person name="Richardson P."/>
            <person name="Lucas S."/>
            <person name="Kohara Y."/>
            <person name="Levine M."/>
            <person name="Satoh N."/>
            <person name="Rokhsar D.S."/>
        </authorList>
    </citation>
    <scope>NUCLEOTIDE SEQUENCE [LARGE SCALE GENOMIC DNA]</scope>
</reference>
<evidence type="ECO:0000313" key="6">
    <source>
        <dbReference type="Proteomes" id="UP000008144"/>
    </source>
</evidence>
<dbReference type="GeneTree" id="ENSGT00390000003426"/>
<evidence type="ECO:0000256" key="2">
    <source>
        <dbReference type="ARBA" id="ARBA00008479"/>
    </source>
</evidence>
<dbReference type="InterPro" id="IPR019002">
    <property type="entry name" value="Ribosome_biogenesis_Nop16"/>
</dbReference>
<accession>F7BK53</accession>
<organism evidence="5 6">
    <name type="scientific">Ciona intestinalis</name>
    <name type="common">Transparent sea squirt</name>
    <name type="synonym">Ascidia intestinalis</name>
    <dbReference type="NCBI Taxonomy" id="7719"/>
    <lineage>
        <taxon>Eukaryota</taxon>
        <taxon>Metazoa</taxon>
        <taxon>Chordata</taxon>
        <taxon>Tunicata</taxon>
        <taxon>Ascidiacea</taxon>
        <taxon>Phlebobranchia</taxon>
        <taxon>Cionidae</taxon>
        <taxon>Ciona</taxon>
    </lineage>
</organism>
<keyword evidence="6" id="KW-1185">Reference proteome</keyword>
<dbReference type="FunCoup" id="F7BK53">
    <property type="interactions" value="266"/>
</dbReference>
<dbReference type="RefSeq" id="XP_002126782.1">
    <property type="nucleotide sequence ID" value="XM_002126746.5"/>
</dbReference>
<sequence length="184" mass="21812">MPSAKKHRRQTLNYKQNKKRLWKKVKRKTEVHIPCKQIKGSWDSTKSMKQNLSEMGIAVDPNAVMPLPKPNLVFPTLITDIEREKKKPGIQKPNVVKEMEVEADLGEREKKFQLPVDDVFFCTYMLDKYKEDYKAMARDSRNAYQLTPKQVRNKIREFKRSKLQYQKYLDSKQDKTVNKDSMET</sequence>
<keyword evidence="4" id="KW-0539">Nucleus</keyword>
<dbReference type="AlphaFoldDB" id="F7BK53"/>
<dbReference type="GeneID" id="100185291"/>
<dbReference type="OrthoDB" id="285729at2759"/>
<evidence type="ECO:0000313" key="5">
    <source>
        <dbReference type="Ensembl" id="ENSCINP00000012761.3"/>
    </source>
</evidence>
<dbReference type="HOGENOM" id="CLU_115103_0_0_1"/>
<reference evidence="5" key="2">
    <citation type="submission" date="2025-08" db="UniProtKB">
        <authorList>
            <consortium name="Ensembl"/>
        </authorList>
    </citation>
    <scope>IDENTIFICATION</scope>
</reference>
<dbReference type="InParanoid" id="F7BK53"/>
<dbReference type="OMA" id="IDYVKHM"/>
<dbReference type="GO" id="GO:0042273">
    <property type="term" value="P:ribosomal large subunit biogenesis"/>
    <property type="evidence" value="ECO:0000318"/>
    <property type="project" value="GO_Central"/>
</dbReference>
<evidence type="ECO:0000256" key="4">
    <source>
        <dbReference type="ARBA" id="ARBA00023242"/>
    </source>
</evidence>
<comment type="similarity">
    <text evidence="2">Belongs to the NOP16 family.</text>
</comment>
<evidence type="ECO:0000256" key="3">
    <source>
        <dbReference type="ARBA" id="ARBA00015522"/>
    </source>
</evidence>
<dbReference type="KEGG" id="cin:100185291"/>
<reference evidence="5" key="3">
    <citation type="submission" date="2025-09" db="UniProtKB">
        <authorList>
            <consortium name="Ensembl"/>
        </authorList>
    </citation>
    <scope>IDENTIFICATION</scope>
</reference>
<dbReference type="Pfam" id="PF09420">
    <property type="entry name" value="Nop16"/>
    <property type="match status" value="1"/>
</dbReference>
<evidence type="ECO:0000256" key="1">
    <source>
        <dbReference type="ARBA" id="ARBA00004604"/>
    </source>
</evidence>
<dbReference type="PANTHER" id="PTHR13243">
    <property type="entry name" value="HSPC111 PROTEIN-RELATED"/>
    <property type="match status" value="1"/>
</dbReference>
<dbReference type="Proteomes" id="UP000008144">
    <property type="component" value="Unassembled WGS sequence"/>
</dbReference>
<comment type="subcellular location">
    <subcellularLocation>
        <location evidence="1">Nucleus</location>
        <location evidence="1">Nucleolus</location>
    </subcellularLocation>
</comment>
<dbReference type="Ensembl" id="ENSCINT00000012761.3">
    <property type="protein sequence ID" value="ENSCINP00000012761.3"/>
    <property type="gene ID" value="ENSCING00000006179.3"/>
</dbReference>
<proteinExistence type="inferred from homology"/>
<dbReference type="STRING" id="7719.ENSCINP00000012761"/>
<gene>
    <name evidence="5" type="primary">LOC100185291</name>
</gene>
<dbReference type="GO" id="GO:0005730">
    <property type="term" value="C:nucleolus"/>
    <property type="evidence" value="ECO:0000318"/>
    <property type="project" value="GO_Central"/>
</dbReference>
<accession>A0A1W2WDS7</accession>
<protein>
    <recommendedName>
        <fullName evidence="3">Nucleolar protein 16</fullName>
    </recommendedName>
</protein>
<dbReference type="PANTHER" id="PTHR13243:SF1">
    <property type="entry name" value="NUCLEOLAR PROTEIN 16"/>
    <property type="match status" value="1"/>
</dbReference>
<name>F7BK53_CIOIN</name>